<dbReference type="GO" id="GO:0000981">
    <property type="term" value="F:DNA-binding transcription factor activity, RNA polymerase II-specific"/>
    <property type="evidence" value="ECO:0007669"/>
    <property type="project" value="TreeGrafter"/>
</dbReference>
<dbReference type="PROSITE" id="PS00028">
    <property type="entry name" value="ZINC_FINGER_C2H2_1"/>
    <property type="match status" value="2"/>
</dbReference>
<proteinExistence type="predicted"/>
<reference evidence="7" key="1">
    <citation type="submission" date="2022-03" db="EMBL/GenBank/DDBJ databases">
        <authorList>
            <person name="Martin C."/>
        </authorList>
    </citation>
    <scope>NUCLEOTIDE SEQUENCE</scope>
</reference>
<evidence type="ECO:0000256" key="5">
    <source>
        <dbReference type="ARBA" id="ARBA00022833"/>
    </source>
</evidence>
<dbReference type="FunFam" id="3.30.160.60:FF:001498">
    <property type="entry name" value="Zinc finger protein 404"/>
    <property type="match status" value="1"/>
</dbReference>
<dbReference type="GO" id="GO:0005634">
    <property type="term" value="C:nucleus"/>
    <property type="evidence" value="ECO:0007669"/>
    <property type="project" value="UniProtKB-SubCell"/>
</dbReference>
<keyword evidence="8" id="KW-1185">Reference proteome</keyword>
<dbReference type="AlphaFoldDB" id="A0A8J1TEW7"/>
<dbReference type="InterPro" id="IPR013087">
    <property type="entry name" value="Znf_C2H2_type"/>
</dbReference>
<keyword evidence="3" id="KW-0677">Repeat</keyword>
<dbReference type="OrthoDB" id="427030at2759"/>
<evidence type="ECO:0000256" key="2">
    <source>
        <dbReference type="ARBA" id="ARBA00022723"/>
    </source>
</evidence>
<dbReference type="SUPFAM" id="SSF57667">
    <property type="entry name" value="beta-beta-alpha zinc fingers"/>
    <property type="match status" value="2"/>
</dbReference>
<dbReference type="SMART" id="SM00355">
    <property type="entry name" value="ZnF_C2H2"/>
    <property type="match status" value="3"/>
</dbReference>
<dbReference type="PANTHER" id="PTHR24394:SF29">
    <property type="entry name" value="MYONEURIN"/>
    <property type="match status" value="1"/>
</dbReference>
<keyword evidence="4" id="KW-0863">Zinc-finger</keyword>
<evidence type="ECO:0000313" key="7">
    <source>
        <dbReference type="EMBL" id="CAH1776337.1"/>
    </source>
</evidence>
<sequence>FKATKYTVMNSAIGVGKTKDGQFRCELCHKKFKRRDGLAEHVQYKHGNGSIQPNCYVCYIEKDKPFECKICLKSFRLKHHLTEHTRIHTGEKPYKCDMCDFSAMRGYQLKSHKKSHHF</sequence>
<keyword evidence="2" id="KW-0479">Metal-binding</keyword>
<evidence type="ECO:0000256" key="6">
    <source>
        <dbReference type="ARBA" id="ARBA00023242"/>
    </source>
</evidence>
<dbReference type="Proteomes" id="UP000749559">
    <property type="component" value="Unassembled WGS sequence"/>
</dbReference>
<dbReference type="Gene3D" id="3.30.160.60">
    <property type="entry name" value="Classic Zinc Finger"/>
    <property type="match status" value="3"/>
</dbReference>
<dbReference type="FunFam" id="3.30.160.60:FF:000882">
    <property type="entry name" value="Predicted gene, 21060"/>
    <property type="match status" value="1"/>
</dbReference>
<dbReference type="EMBL" id="CAIIXF020000002">
    <property type="protein sequence ID" value="CAH1776337.1"/>
    <property type="molecule type" value="Genomic_DNA"/>
</dbReference>
<name>A0A8J1TEW7_OWEFU</name>
<dbReference type="PANTHER" id="PTHR24394">
    <property type="entry name" value="ZINC FINGER PROTEIN"/>
    <property type="match status" value="1"/>
</dbReference>
<gene>
    <name evidence="7" type="ORF">OFUS_LOCUS3520</name>
</gene>
<protein>
    <submittedName>
        <fullName evidence="7">Uncharacterized protein</fullName>
    </submittedName>
</protein>
<feature type="non-terminal residue" evidence="7">
    <location>
        <position position="118"/>
    </location>
</feature>
<organism evidence="7 8">
    <name type="scientific">Owenia fusiformis</name>
    <name type="common">Polychaete worm</name>
    <dbReference type="NCBI Taxonomy" id="6347"/>
    <lineage>
        <taxon>Eukaryota</taxon>
        <taxon>Metazoa</taxon>
        <taxon>Spiralia</taxon>
        <taxon>Lophotrochozoa</taxon>
        <taxon>Annelida</taxon>
        <taxon>Polychaeta</taxon>
        <taxon>Sedentaria</taxon>
        <taxon>Canalipalpata</taxon>
        <taxon>Sabellida</taxon>
        <taxon>Oweniida</taxon>
        <taxon>Oweniidae</taxon>
        <taxon>Owenia</taxon>
    </lineage>
</organism>
<evidence type="ECO:0000256" key="3">
    <source>
        <dbReference type="ARBA" id="ARBA00022737"/>
    </source>
</evidence>
<keyword evidence="6" id="KW-0539">Nucleus</keyword>
<dbReference type="PROSITE" id="PS50157">
    <property type="entry name" value="ZINC_FINGER_C2H2_2"/>
    <property type="match status" value="2"/>
</dbReference>
<accession>A0A8J1TEW7</accession>
<keyword evidence="5" id="KW-0862">Zinc</keyword>
<evidence type="ECO:0000256" key="4">
    <source>
        <dbReference type="ARBA" id="ARBA00022771"/>
    </source>
</evidence>
<evidence type="ECO:0000256" key="1">
    <source>
        <dbReference type="ARBA" id="ARBA00004123"/>
    </source>
</evidence>
<dbReference type="Pfam" id="PF00096">
    <property type="entry name" value="zf-C2H2"/>
    <property type="match status" value="2"/>
</dbReference>
<comment type="caution">
    <text evidence="7">The sequence shown here is derived from an EMBL/GenBank/DDBJ whole genome shotgun (WGS) entry which is preliminary data.</text>
</comment>
<comment type="subcellular location">
    <subcellularLocation>
        <location evidence="1">Nucleus</location>
    </subcellularLocation>
</comment>
<dbReference type="InterPro" id="IPR036236">
    <property type="entry name" value="Znf_C2H2_sf"/>
</dbReference>
<evidence type="ECO:0000313" key="8">
    <source>
        <dbReference type="Proteomes" id="UP000749559"/>
    </source>
</evidence>
<dbReference type="GO" id="GO:0008270">
    <property type="term" value="F:zinc ion binding"/>
    <property type="evidence" value="ECO:0007669"/>
    <property type="project" value="UniProtKB-KW"/>
</dbReference>